<dbReference type="EMBL" id="MLAK01000451">
    <property type="protein sequence ID" value="OHT13902.1"/>
    <property type="molecule type" value="Genomic_DNA"/>
</dbReference>
<organism evidence="1 2">
    <name type="scientific">Tritrichomonas foetus</name>
    <dbReference type="NCBI Taxonomy" id="1144522"/>
    <lineage>
        <taxon>Eukaryota</taxon>
        <taxon>Metamonada</taxon>
        <taxon>Parabasalia</taxon>
        <taxon>Tritrichomonadida</taxon>
        <taxon>Tritrichomonadidae</taxon>
        <taxon>Tritrichomonas</taxon>
    </lineage>
</organism>
<dbReference type="VEuPathDB" id="TrichDB:TRFO_15779"/>
<proteinExistence type="predicted"/>
<dbReference type="AlphaFoldDB" id="A0A1J4KW28"/>
<keyword evidence="2" id="KW-1185">Reference proteome</keyword>
<dbReference type="Proteomes" id="UP000179807">
    <property type="component" value="Unassembled WGS sequence"/>
</dbReference>
<accession>A0A1J4KW28</accession>
<gene>
    <name evidence="1" type="ORF">TRFO_15779</name>
</gene>
<protein>
    <submittedName>
        <fullName evidence="1">Uncharacterized protein</fullName>
    </submittedName>
</protein>
<evidence type="ECO:0000313" key="1">
    <source>
        <dbReference type="EMBL" id="OHT13902.1"/>
    </source>
</evidence>
<dbReference type="RefSeq" id="XP_068367038.1">
    <property type="nucleotide sequence ID" value="XM_068498581.1"/>
</dbReference>
<comment type="caution">
    <text evidence="1">The sequence shown here is derived from an EMBL/GenBank/DDBJ whole genome shotgun (WGS) entry which is preliminary data.</text>
</comment>
<dbReference type="GeneID" id="94833285"/>
<sequence length="694" mass="79850">MLSENLIIFHQSWLWSNSWQISSSRMNYNHSNAETIFVSETPSTTKFYLIYDLEQSRNSLNSPNLMRPENYYIKIALSYQIEKNYIIGDFGISELSFPGITNAYNFYIYAAFSSVNETKENFSNKKLTEKKIVHAEVYKLTTSQIVKFCMPISPDFCDNSLRKSFNSIPVKCVFSIVPFMMPLFKPKMQLLPLIAFSFINFIPQITEYNSNWPIISWLRQTLYSCDSSIYDLYNIIFPHKEIDISTIYSGLKPKNKNITQSDDPISKITHILINSPPITDASTDQPGLTYSQVKKIVFSFTRLISLELGLSFHVVSSQPTHSMSFPGDPQLLIFCPSFGFVGTILTEIMNKGVMYVLHSVIRHEDGNFTSTMYSPFTNLLYDCRNGRVLPLNRQLPPLCNKNETYIMLLYVRKEINNLFGEKISPIPPFFPRYPVTKVIKCKIGEKIPTEYTEVETTVLDYDNDHVFFSYDPDTTPFPSIPLEQPCGRTVLQFDKEEFLKPSMIIWHAQKDDNSDPFHYSFVPRIQDLLVDSDHQGIFRESSEDIYAVIQDHVFAIILNPKDITEIKAHEKLKNSLPIQNTVCFEKNVLNYRPNETCSILLSISFTKNSPNDKYLKFVGTPLLIKISASSCHEILNHIYEKYQLKAKTKSIFQKQKGAWSPLGDSLIINSPKTNSTIEIIELLVFLSKNFDIGK</sequence>
<name>A0A1J4KW28_9EUKA</name>
<reference evidence="1" key="1">
    <citation type="submission" date="2016-10" db="EMBL/GenBank/DDBJ databases">
        <authorList>
            <person name="Benchimol M."/>
            <person name="Almeida L.G."/>
            <person name="Vasconcelos A.T."/>
            <person name="Perreira-Neves A."/>
            <person name="Rosa I.A."/>
            <person name="Tasca T."/>
            <person name="Bogo M.R."/>
            <person name="de Souza W."/>
        </authorList>
    </citation>
    <scope>NUCLEOTIDE SEQUENCE [LARGE SCALE GENOMIC DNA]</scope>
    <source>
        <strain evidence="1">K</strain>
    </source>
</reference>
<evidence type="ECO:0000313" key="2">
    <source>
        <dbReference type="Proteomes" id="UP000179807"/>
    </source>
</evidence>